<dbReference type="EMBL" id="JBGMDY010000002">
    <property type="protein sequence ID" value="KAL2344219.1"/>
    <property type="molecule type" value="Genomic_DNA"/>
</dbReference>
<evidence type="ECO:0000313" key="2">
    <source>
        <dbReference type="Proteomes" id="UP001603857"/>
    </source>
</evidence>
<keyword evidence="2" id="KW-1185">Reference proteome</keyword>
<sequence>MHGLKVQNNLWKKTFSSSKETPLYAGCVFIFQIKPGRYICMACNIAGNLWYDCSQFPYMLSIACCFPNHPFL</sequence>
<reference evidence="1 2" key="1">
    <citation type="submission" date="2024-08" db="EMBL/GenBank/DDBJ databases">
        <title>Insights into the chromosomal genome structure of Flemingia macrophylla.</title>
        <authorList>
            <person name="Ding Y."/>
            <person name="Zhao Y."/>
            <person name="Bi W."/>
            <person name="Wu M."/>
            <person name="Zhao G."/>
            <person name="Gong Y."/>
            <person name="Li W."/>
            <person name="Zhang P."/>
        </authorList>
    </citation>
    <scope>NUCLEOTIDE SEQUENCE [LARGE SCALE GENOMIC DNA]</scope>
    <source>
        <strain evidence="1">DYQJB</strain>
        <tissue evidence="1">Leaf</tissue>
    </source>
</reference>
<name>A0ABD1N836_9FABA</name>
<organism evidence="1 2">
    <name type="scientific">Flemingia macrophylla</name>
    <dbReference type="NCBI Taxonomy" id="520843"/>
    <lineage>
        <taxon>Eukaryota</taxon>
        <taxon>Viridiplantae</taxon>
        <taxon>Streptophyta</taxon>
        <taxon>Embryophyta</taxon>
        <taxon>Tracheophyta</taxon>
        <taxon>Spermatophyta</taxon>
        <taxon>Magnoliopsida</taxon>
        <taxon>eudicotyledons</taxon>
        <taxon>Gunneridae</taxon>
        <taxon>Pentapetalae</taxon>
        <taxon>rosids</taxon>
        <taxon>fabids</taxon>
        <taxon>Fabales</taxon>
        <taxon>Fabaceae</taxon>
        <taxon>Papilionoideae</taxon>
        <taxon>50 kb inversion clade</taxon>
        <taxon>NPAAA clade</taxon>
        <taxon>indigoferoid/millettioid clade</taxon>
        <taxon>Phaseoleae</taxon>
        <taxon>Flemingia</taxon>
    </lineage>
</organism>
<dbReference type="AlphaFoldDB" id="A0ABD1N836"/>
<proteinExistence type="predicted"/>
<accession>A0ABD1N836</accession>
<gene>
    <name evidence="1" type="ORF">Fmac_005504</name>
</gene>
<dbReference type="Proteomes" id="UP001603857">
    <property type="component" value="Unassembled WGS sequence"/>
</dbReference>
<comment type="caution">
    <text evidence="1">The sequence shown here is derived from an EMBL/GenBank/DDBJ whole genome shotgun (WGS) entry which is preliminary data.</text>
</comment>
<protein>
    <submittedName>
        <fullName evidence="1">Uncharacterized protein</fullName>
    </submittedName>
</protein>
<evidence type="ECO:0000313" key="1">
    <source>
        <dbReference type="EMBL" id="KAL2344219.1"/>
    </source>
</evidence>